<comment type="caution">
    <text evidence="2">The sequence shown here is derived from an EMBL/GenBank/DDBJ whole genome shotgun (WGS) entry which is preliminary data.</text>
</comment>
<evidence type="ECO:0000259" key="1">
    <source>
        <dbReference type="Pfam" id="PF22725"/>
    </source>
</evidence>
<proteinExistence type="predicted"/>
<dbReference type="Pfam" id="PF22725">
    <property type="entry name" value="GFO_IDH_MocA_C3"/>
    <property type="match status" value="1"/>
</dbReference>
<sequence length="214" mass="24043">MDGYGTQFFTRKESAGGGALFDMGVYHISQLLYLLGNREVKTITGSTYQEMEIDERRKNISQFDVEELGVGFVRFKDGLTLDIIESWAVHLNDFEGSSIIGSEGGIRLPGYAHGKPTPMTYHTNMCDMEMDSTFNLDAMSYRWHNLRDNMDAYDSSQHHWIAALQGRVELLPTADIALQTMLISEGIYISQRLGREVTADEVVSLSQSLALQLT</sequence>
<dbReference type="Gene3D" id="3.30.360.10">
    <property type="entry name" value="Dihydrodipicolinate Reductase, domain 2"/>
    <property type="match status" value="1"/>
</dbReference>
<evidence type="ECO:0000313" key="2">
    <source>
        <dbReference type="EMBL" id="GIQ63012.1"/>
    </source>
</evidence>
<dbReference type="InterPro" id="IPR055170">
    <property type="entry name" value="GFO_IDH_MocA-like_dom"/>
</dbReference>
<accession>A0ABQ4N4B4</accession>
<name>A0ABQ4N4B4_9BACL</name>
<keyword evidence="3" id="KW-1185">Reference proteome</keyword>
<dbReference type="Proteomes" id="UP000680304">
    <property type="component" value="Unassembled WGS sequence"/>
</dbReference>
<dbReference type="EMBL" id="BOVJ01000050">
    <property type="protein sequence ID" value="GIQ63012.1"/>
    <property type="molecule type" value="Genomic_DNA"/>
</dbReference>
<reference evidence="2 3" key="1">
    <citation type="submission" date="2021-04" db="EMBL/GenBank/DDBJ databases">
        <title>Draft genome sequence of Paenibacillus cisolokensis, LC2-13A.</title>
        <authorList>
            <person name="Uke A."/>
            <person name="Chhe C."/>
            <person name="Baramee S."/>
            <person name="Kosugi A."/>
        </authorList>
    </citation>
    <scope>NUCLEOTIDE SEQUENCE [LARGE SCALE GENOMIC DNA]</scope>
    <source>
        <strain evidence="2 3">LC2-13A</strain>
    </source>
</reference>
<protein>
    <recommendedName>
        <fullName evidence="1">GFO/IDH/MocA-like oxidoreductase domain-containing protein</fullName>
    </recommendedName>
</protein>
<evidence type="ECO:0000313" key="3">
    <source>
        <dbReference type="Proteomes" id="UP000680304"/>
    </source>
</evidence>
<gene>
    <name evidence="2" type="ORF">PACILC2_15800</name>
</gene>
<organism evidence="2 3">
    <name type="scientific">Paenibacillus cisolokensis</name>
    <dbReference type="NCBI Taxonomy" id="1658519"/>
    <lineage>
        <taxon>Bacteria</taxon>
        <taxon>Bacillati</taxon>
        <taxon>Bacillota</taxon>
        <taxon>Bacilli</taxon>
        <taxon>Bacillales</taxon>
        <taxon>Paenibacillaceae</taxon>
        <taxon>Paenibacillus</taxon>
    </lineage>
</organism>
<feature type="domain" description="GFO/IDH/MocA-like oxidoreductase" evidence="1">
    <location>
        <begin position="7"/>
        <end position="107"/>
    </location>
</feature>
<dbReference type="SUPFAM" id="SSF55347">
    <property type="entry name" value="Glyceraldehyde-3-phosphate dehydrogenase-like, C-terminal domain"/>
    <property type="match status" value="1"/>
</dbReference>